<dbReference type="CDD" id="cd03363">
    <property type="entry name" value="TOPRIM_TopoIA_TopoI"/>
    <property type="match status" value="1"/>
</dbReference>
<dbReference type="Pfam" id="PF01131">
    <property type="entry name" value="Topoisom_bac"/>
    <property type="match status" value="1"/>
</dbReference>
<keyword evidence="6" id="KW-0460">Magnesium</keyword>
<dbReference type="GO" id="GO:0003677">
    <property type="term" value="F:DNA binding"/>
    <property type="evidence" value="ECO:0007669"/>
    <property type="project" value="UniProtKB-KW"/>
</dbReference>
<dbReference type="Gene3D" id="3.40.50.140">
    <property type="match status" value="1"/>
</dbReference>
<keyword evidence="4" id="KW-0863">Zinc-finger</keyword>
<comment type="caution">
    <text evidence="10">Lacks conserved residue(s) required for the propagation of feature annotation.</text>
</comment>
<evidence type="ECO:0000256" key="6">
    <source>
        <dbReference type="ARBA" id="ARBA00022842"/>
    </source>
</evidence>
<evidence type="ECO:0000256" key="9">
    <source>
        <dbReference type="ARBA" id="ARBA00023235"/>
    </source>
</evidence>
<dbReference type="InterPro" id="IPR003601">
    <property type="entry name" value="Topo_IA_2"/>
</dbReference>
<dbReference type="Gene3D" id="1.10.460.10">
    <property type="entry name" value="Topoisomerase I, domain 2"/>
    <property type="match status" value="1"/>
</dbReference>
<gene>
    <name evidence="10 14" type="primary">topA</name>
    <name evidence="14" type="ORF">IAA54_01760</name>
</gene>
<dbReference type="Pfam" id="PF01751">
    <property type="entry name" value="Toprim"/>
    <property type="match status" value="1"/>
</dbReference>
<reference evidence="14" key="2">
    <citation type="journal article" date="2021" name="PeerJ">
        <title>Extensive microbial diversity within the chicken gut microbiome revealed by metagenomics and culture.</title>
        <authorList>
            <person name="Gilroy R."/>
            <person name="Ravi A."/>
            <person name="Getino M."/>
            <person name="Pursley I."/>
            <person name="Horton D.L."/>
            <person name="Alikhan N.F."/>
            <person name="Baker D."/>
            <person name="Gharbi K."/>
            <person name="Hall N."/>
            <person name="Watson M."/>
            <person name="Adriaenssens E.M."/>
            <person name="Foster-Nyarko E."/>
            <person name="Jarju S."/>
            <person name="Secka A."/>
            <person name="Antonio M."/>
            <person name="Oren A."/>
            <person name="Chaudhuri R.R."/>
            <person name="La Ragione R."/>
            <person name="Hildebrand F."/>
            <person name="Pallen M.J."/>
        </authorList>
    </citation>
    <scope>NUCLEOTIDE SEQUENCE</scope>
    <source>
        <strain evidence="14">ChiSjej1B19-7085</strain>
    </source>
</reference>
<evidence type="ECO:0000256" key="7">
    <source>
        <dbReference type="ARBA" id="ARBA00023029"/>
    </source>
</evidence>
<dbReference type="Gene3D" id="1.10.290.10">
    <property type="entry name" value="Topoisomerase I, domain 4"/>
    <property type="match status" value="1"/>
</dbReference>
<dbReference type="SUPFAM" id="SSF56712">
    <property type="entry name" value="Prokaryotic type I DNA topoisomerase"/>
    <property type="match status" value="1"/>
</dbReference>
<evidence type="ECO:0000259" key="12">
    <source>
        <dbReference type="PROSITE" id="PS50880"/>
    </source>
</evidence>
<comment type="subunit">
    <text evidence="10">Monomer.</text>
</comment>
<dbReference type="InterPro" id="IPR003602">
    <property type="entry name" value="Topo_IA_DNA-bd_dom"/>
</dbReference>
<evidence type="ECO:0000256" key="8">
    <source>
        <dbReference type="ARBA" id="ARBA00023125"/>
    </source>
</evidence>
<comment type="similarity">
    <text evidence="2 10">Belongs to the type IA topoisomerase family.</text>
</comment>
<evidence type="ECO:0000256" key="2">
    <source>
        <dbReference type="ARBA" id="ARBA00009446"/>
    </source>
</evidence>
<dbReference type="PROSITE" id="PS00396">
    <property type="entry name" value="TOPO_IA_1"/>
    <property type="match status" value="1"/>
</dbReference>
<dbReference type="InterPro" id="IPR028612">
    <property type="entry name" value="Topoisom_1_IA"/>
</dbReference>
<feature type="domain" description="Topo IA-type catalytic" evidence="13">
    <location>
        <begin position="128"/>
        <end position="558"/>
    </location>
</feature>
<dbReference type="InterPro" id="IPR013498">
    <property type="entry name" value="Topo_IA_Znf"/>
</dbReference>
<dbReference type="InterPro" id="IPR013824">
    <property type="entry name" value="Topo_IA_cen_sub1"/>
</dbReference>
<dbReference type="SMART" id="SM00436">
    <property type="entry name" value="TOP1Bc"/>
    <property type="match status" value="1"/>
</dbReference>
<protein>
    <recommendedName>
        <fullName evidence="10">DNA topoisomerase 1</fullName>
        <ecNumber evidence="10">5.6.2.1</ecNumber>
    </recommendedName>
    <alternativeName>
        <fullName evidence="10">DNA topoisomerase I</fullName>
    </alternativeName>
</protein>
<evidence type="ECO:0000256" key="5">
    <source>
        <dbReference type="ARBA" id="ARBA00022833"/>
    </source>
</evidence>
<feature type="site" description="Interaction with DNA" evidence="10">
    <location>
        <position position="142"/>
    </location>
</feature>
<dbReference type="GO" id="GO:0003917">
    <property type="term" value="F:DNA topoisomerase type I (single strand cut, ATP-independent) activity"/>
    <property type="evidence" value="ECO:0007669"/>
    <property type="project" value="UniProtKB-UniRule"/>
</dbReference>
<dbReference type="InterPro" id="IPR034149">
    <property type="entry name" value="TOPRIM_TopoI"/>
</dbReference>
<evidence type="ECO:0000256" key="11">
    <source>
        <dbReference type="SAM" id="Coils"/>
    </source>
</evidence>
<feature type="site" description="Interaction with DNA" evidence="10">
    <location>
        <position position="139"/>
    </location>
</feature>
<evidence type="ECO:0000256" key="1">
    <source>
        <dbReference type="ARBA" id="ARBA00000213"/>
    </source>
</evidence>
<feature type="coiled-coil region" evidence="11">
    <location>
        <begin position="551"/>
        <end position="578"/>
    </location>
</feature>
<dbReference type="InterPro" id="IPR023405">
    <property type="entry name" value="Topo_IA_core_domain"/>
</dbReference>
<dbReference type="PROSITE" id="PS52039">
    <property type="entry name" value="TOPO_IA_2"/>
    <property type="match status" value="1"/>
</dbReference>
<dbReference type="GO" id="GO:0006265">
    <property type="term" value="P:DNA topological change"/>
    <property type="evidence" value="ECO:0007669"/>
    <property type="project" value="UniProtKB-UniRule"/>
</dbReference>
<dbReference type="SUPFAM" id="SSF57783">
    <property type="entry name" value="Zinc beta-ribbon"/>
    <property type="match status" value="1"/>
</dbReference>
<feature type="domain" description="Toprim" evidence="12">
    <location>
        <begin position="2"/>
        <end position="114"/>
    </location>
</feature>
<comment type="catalytic activity">
    <reaction evidence="1 10">
        <text>ATP-independent breakage of single-stranded DNA, followed by passage and rejoining.</text>
        <dbReference type="EC" id="5.6.2.1"/>
    </reaction>
</comment>
<dbReference type="SMART" id="SM00437">
    <property type="entry name" value="TOP1Ac"/>
    <property type="match status" value="1"/>
</dbReference>
<dbReference type="InterPro" id="IPR013825">
    <property type="entry name" value="Topo_IA_cen_sub2"/>
</dbReference>
<evidence type="ECO:0000313" key="15">
    <source>
        <dbReference type="Proteomes" id="UP000886785"/>
    </source>
</evidence>
<dbReference type="EC" id="5.6.2.1" evidence="10"/>
<dbReference type="InterPro" id="IPR000380">
    <property type="entry name" value="Topo_IA"/>
</dbReference>
<comment type="function">
    <text evidence="10">Releases the supercoiling and torsional tension of DNA, which is introduced during the DNA replication and transcription, by transiently cleaving and rejoining one strand of the DNA duplex. Introduces a single-strand break via transesterification at a target site in duplex DNA. The scissile phosphodiester is attacked by the catalytic tyrosine of the enzyme, resulting in the formation of a DNA-(5'-phosphotyrosyl)-enzyme intermediate and the expulsion of a 3'-OH DNA strand. The free DNA strand then undergoes passage around the unbroken strand, thus removing DNA supercoils. Finally, in the religation step, the DNA 3'-OH attacks the covalent intermediate to expel the active-site tyrosine and restore the DNA phosphodiester backbone.</text>
</comment>
<evidence type="ECO:0000313" key="14">
    <source>
        <dbReference type="EMBL" id="HIR56367.1"/>
    </source>
</evidence>
<dbReference type="InterPro" id="IPR006171">
    <property type="entry name" value="TOPRIM_dom"/>
</dbReference>
<keyword evidence="8 10" id="KW-0238">DNA-binding</keyword>
<keyword evidence="7 10" id="KW-0799">Topoisomerase</keyword>
<keyword evidence="3" id="KW-0479">Metal-binding</keyword>
<dbReference type="HAMAP" id="MF_00952">
    <property type="entry name" value="Topoisom_1_prok"/>
    <property type="match status" value="1"/>
</dbReference>
<evidence type="ECO:0000259" key="13">
    <source>
        <dbReference type="PROSITE" id="PS52039"/>
    </source>
</evidence>
<dbReference type="GO" id="GO:0005694">
    <property type="term" value="C:chromosome"/>
    <property type="evidence" value="ECO:0007669"/>
    <property type="project" value="InterPro"/>
</dbReference>
<sequence length="695" mass="78597">MSKLVIVESPAKAKTIKKYLGPGYEVIASMGHVRDLPESRLSVDVKHDFKPKYEIIKGKEKLVDELKELAEKSDFIYLATDPDREGEAISWHLAYILGLDTKDQNRVTFNEITKTGVSSGMGAPRSIDLNLVNAQQARRILDRLVGYKLSPFLSQKIRRGLSGGRVQSVAVRIIVDREEEIRAFKPEEYWTIDAKFIPKGSRKAFPAQFYGNEEGKIKIEKKEQADQILEELKDAEYHVSKVKKGTRRRSPAPPFTTSTLQQEASRKLGFQARRTMKAAQELYEGVDIEGMGAVGLITYMRTDSLRLSEDALRDAADYIKGRWGEKYLPPEPRHFKTKAGAQDGHEAIRPTTVSLTPDQIKASLTSDQYKLYKLIWERFLACQMANCLQSTTQADITAKGYLFKASGYTVTFDGYTVLYEEGKDEEEETGGALPPLEKDMPLKVKEIVGSQHFTQPPARYTEASLIKALEENGIGRPSTYAATISTITGREYVTREGRTLKPTELGEVTTKLMRERFPKIVNIKFTAQVESELDEIQSGKVDWIDTLHSFYDDFEQTLKKAKTEMEGVKIQLKEDETDIICEKCGRRMVIKTGRYGKFIACPGYPECKNIKKLVTENGAECPKCGGRVVVKKTKKGRVFYGCSEYPKCDFVSWDEPVQEKCPRCGKTLLRKKGKKPKLYCITPDCGYERTEEPAE</sequence>
<feature type="site" description="Interaction with DNA" evidence="10">
    <location>
        <position position="490"/>
    </location>
</feature>
<feature type="region of interest" description="Interaction with DNA" evidence="10">
    <location>
        <begin position="162"/>
        <end position="167"/>
    </location>
</feature>
<organism evidence="14 15">
    <name type="scientific">Candidatus Gallacutalibacter pullicola</name>
    <dbReference type="NCBI Taxonomy" id="2840830"/>
    <lineage>
        <taxon>Bacteria</taxon>
        <taxon>Bacillati</taxon>
        <taxon>Bacillota</taxon>
        <taxon>Clostridia</taxon>
        <taxon>Eubacteriales</taxon>
        <taxon>Candidatus Gallacutalibacter</taxon>
    </lineage>
</organism>
<feature type="site" description="Interaction with DNA" evidence="10">
    <location>
        <position position="138"/>
    </location>
</feature>
<keyword evidence="9 10" id="KW-0413">Isomerase</keyword>
<evidence type="ECO:0000256" key="10">
    <source>
        <dbReference type="HAMAP-Rule" id="MF_00952"/>
    </source>
</evidence>
<dbReference type="CDD" id="cd00186">
    <property type="entry name" value="TOP1Ac"/>
    <property type="match status" value="1"/>
</dbReference>
<dbReference type="EMBL" id="DVHF01000021">
    <property type="protein sequence ID" value="HIR56367.1"/>
    <property type="molecule type" value="Genomic_DNA"/>
</dbReference>
<dbReference type="PRINTS" id="PR00417">
    <property type="entry name" value="PRTPISMRASEI"/>
</dbReference>
<proteinExistence type="inferred from homology"/>
<dbReference type="PANTHER" id="PTHR42785:SF1">
    <property type="entry name" value="DNA TOPOISOMERASE"/>
    <property type="match status" value="1"/>
</dbReference>
<dbReference type="InterPro" id="IPR013497">
    <property type="entry name" value="Topo_IA_cen"/>
</dbReference>
<feature type="site" description="Interaction with DNA" evidence="10">
    <location>
        <position position="32"/>
    </location>
</feature>
<keyword evidence="11" id="KW-0175">Coiled coil</keyword>
<dbReference type="InterPro" id="IPR013826">
    <property type="entry name" value="Topo_IA_cen_sub3"/>
</dbReference>
<dbReference type="PROSITE" id="PS50880">
    <property type="entry name" value="TOPRIM"/>
    <property type="match status" value="1"/>
</dbReference>
<dbReference type="Gene3D" id="2.70.20.10">
    <property type="entry name" value="Topoisomerase I, domain 3"/>
    <property type="match status" value="1"/>
</dbReference>
<dbReference type="PANTHER" id="PTHR42785">
    <property type="entry name" value="DNA TOPOISOMERASE, TYPE IA, CORE"/>
    <property type="match status" value="1"/>
</dbReference>
<accession>A0A9D1DNY0</accession>
<dbReference type="AlphaFoldDB" id="A0A9D1DNY0"/>
<feature type="site" description="Interaction with DNA" evidence="10">
    <location>
        <position position="147"/>
    </location>
</feature>
<name>A0A9D1DNY0_9FIRM</name>
<dbReference type="InterPro" id="IPR023406">
    <property type="entry name" value="Topo_IA_AS"/>
</dbReference>
<dbReference type="Pfam" id="PF01396">
    <property type="entry name" value="Zn_ribbon_Top1"/>
    <property type="match status" value="3"/>
</dbReference>
<evidence type="ECO:0000256" key="3">
    <source>
        <dbReference type="ARBA" id="ARBA00022723"/>
    </source>
</evidence>
<feature type="site" description="Interaction with DNA" evidence="10">
    <location>
        <position position="301"/>
    </location>
</feature>
<keyword evidence="5" id="KW-0862">Zinc</keyword>
<feature type="active site" description="O-(5'-phospho-DNA)-tyrosine intermediate" evidence="10">
    <location>
        <position position="299"/>
    </location>
</feature>
<comment type="caution">
    <text evidence="14">The sequence shown here is derived from an EMBL/GenBank/DDBJ whole genome shotgun (WGS) entry which is preliminary data.</text>
</comment>
<reference evidence="14" key="1">
    <citation type="submission" date="2020-10" db="EMBL/GenBank/DDBJ databases">
        <authorList>
            <person name="Gilroy R."/>
        </authorList>
    </citation>
    <scope>NUCLEOTIDE SEQUENCE</scope>
    <source>
        <strain evidence="14">ChiSjej1B19-7085</strain>
    </source>
</reference>
<dbReference type="GO" id="GO:0008270">
    <property type="term" value="F:zinc ion binding"/>
    <property type="evidence" value="ECO:0007669"/>
    <property type="project" value="UniProtKB-KW"/>
</dbReference>
<evidence type="ECO:0000256" key="4">
    <source>
        <dbReference type="ARBA" id="ARBA00022771"/>
    </source>
</evidence>
<dbReference type="Gene3D" id="3.30.65.10">
    <property type="entry name" value="Bacterial Topoisomerase I, domain 1"/>
    <property type="match status" value="2"/>
</dbReference>
<dbReference type="NCBIfam" id="TIGR01051">
    <property type="entry name" value="topA_bact"/>
    <property type="match status" value="1"/>
</dbReference>
<dbReference type="Proteomes" id="UP000886785">
    <property type="component" value="Unassembled WGS sequence"/>
</dbReference>
<dbReference type="InterPro" id="IPR005733">
    <property type="entry name" value="TopoI_bac-type"/>
</dbReference>
<dbReference type="SMART" id="SM00493">
    <property type="entry name" value="TOPRIM"/>
    <property type="match status" value="1"/>
</dbReference>